<dbReference type="STRING" id="395495.Lcho_1687"/>
<evidence type="ECO:0000256" key="3">
    <source>
        <dbReference type="ARBA" id="ARBA00022989"/>
    </source>
</evidence>
<keyword evidence="7" id="KW-1185">Reference proteome</keyword>
<dbReference type="RefSeq" id="WP_012346715.1">
    <property type="nucleotide sequence ID" value="NC_010524.1"/>
</dbReference>
<name>B1XY53_LEPCP</name>
<keyword evidence="4 5" id="KW-0472">Membrane</keyword>
<evidence type="ECO:0000256" key="5">
    <source>
        <dbReference type="SAM" id="Phobius"/>
    </source>
</evidence>
<dbReference type="KEGG" id="lch:Lcho_1687"/>
<dbReference type="PANTHER" id="PTHR36926:SF1">
    <property type="entry name" value="COLICIN V PRODUCTION PROTEIN"/>
    <property type="match status" value="1"/>
</dbReference>
<reference evidence="6 7" key="1">
    <citation type="submission" date="2008-03" db="EMBL/GenBank/DDBJ databases">
        <title>Complete sequence of Leptothrix cholodnii SP-6.</title>
        <authorList>
            <consortium name="US DOE Joint Genome Institute"/>
            <person name="Copeland A."/>
            <person name="Lucas S."/>
            <person name="Lapidus A."/>
            <person name="Glavina del Rio T."/>
            <person name="Dalin E."/>
            <person name="Tice H."/>
            <person name="Bruce D."/>
            <person name="Goodwin L."/>
            <person name="Pitluck S."/>
            <person name="Chertkov O."/>
            <person name="Brettin T."/>
            <person name="Detter J.C."/>
            <person name="Han C."/>
            <person name="Kuske C.R."/>
            <person name="Schmutz J."/>
            <person name="Larimer F."/>
            <person name="Land M."/>
            <person name="Hauser L."/>
            <person name="Kyrpides N."/>
            <person name="Lykidis A."/>
            <person name="Emerson D."/>
            <person name="Richardson P."/>
        </authorList>
    </citation>
    <scope>NUCLEOTIDE SEQUENCE [LARGE SCALE GENOMIC DNA]</scope>
    <source>
        <strain evidence="7">ATCC 51168 / LMG 8142 / SP-6</strain>
    </source>
</reference>
<evidence type="ECO:0000313" key="6">
    <source>
        <dbReference type="EMBL" id="ACB33954.1"/>
    </source>
</evidence>
<evidence type="ECO:0000256" key="4">
    <source>
        <dbReference type="ARBA" id="ARBA00023136"/>
    </source>
</evidence>
<dbReference type="eggNOG" id="COG1286">
    <property type="taxonomic scope" value="Bacteria"/>
</dbReference>
<comment type="subcellular location">
    <subcellularLocation>
        <location evidence="1">Membrane</location>
        <topology evidence="1">Multi-pass membrane protein</topology>
    </subcellularLocation>
</comment>
<protein>
    <submittedName>
        <fullName evidence="6">Colicin V production protein</fullName>
    </submittedName>
</protein>
<feature type="transmembrane region" description="Helical" evidence="5">
    <location>
        <begin position="67"/>
        <end position="88"/>
    </location>
</feature>
<dbReference type="HOGENOM" id="CLU_092720_2_2_4"/>
<evidence type="ECO:0000313" key="7">
    <source>
        <dbReference type="Proteomes" id="UP000001693"/>
    </source>
</evidence>
<keyword evidence="2 5" id="KW-0812">Transmembrane</keyword>
<dbReference type="GO" id="GO:0016020">
    <property type="term" value="C:membrane"/>
    <property type="evidence" value="ECO:0007669"/>
    <property type="project" value="UniProtKB-SubCell"/>
</dbReference>
<dbReference type="InterPro" id="IPR052719">
    <property type="entry name" value="CvpA-like"/>
</dbReference>
<gene>
    <name evidence="6" type="ordered locus">Lcho_1687</name>
</gene>
<proteinExistence type="predicted"/>
<dbReference type="Pfam" id="PF02674">
    <property type="entry name" value="Colicin_V"/>
    <property type="match status" value="1"/>
</dbReference>
<dbReference type="InterPro" id="IPR003825">
    <property type="entry name" value="Colicin-V_CvpA"/>
</dbReference>
<evidence type="ECO:0000256" key="2">
    <source>
        <dbReference type="ARBA" id="ARBA00022692"/>
    </source>
</evidence>
<feature type="transmembrane region" description="Helical" evidence="5">
    <location>
        <begin position="7"/>
        <end position="28"/>
    </location>
</feature>
<dbReference type="PANTHER" id="PTHR36926">
    <property type="entry name" value="COLICIN V PRODUCTION PROTEIN"/>
    <property type="match status" value="1"/>
</dbReference>
<dbReference type="OrthoDB" id="9810601at2"/>
<feature type="transmembrane region" description="Helical" evidence="5">
    <location>
        <begin position="108"/>
        <end position="130"/>
    </location>
</feature>
<evidence type="ECO:0000256" key="1">
    <source>
        <dbReference type="ARBA" id="ARBA00004141"/>
    </source>
</evidence>
<organism evidence="6 7">
    <name type="scientific">Leptothrix cholodnii (strain ATCC 51168 / LMG 8142 / SP-6)</name>
    <name type="common">Leptothrix discophora (strain SP-6)</name>
    <dbReference type="NCBI Taxonomy" id="395495"/>
    <lineage>
        <taxon>Bacteria</taxon>
        <taxon>Pseudomonadati</taxon>
        <taxon>Pseudomonadota</taxon>
        <taxon>Betaproteobacteria</taxon>
        <taxon>Burkholderiales</taxon>
        <taxon>Sphaerotilaceae</taxon>
        <taxon>Leptothrix</taxon>
    </lineage>
</organism>
<dbReference type="GO" id="GO:0009403">
    <property type="term" value="P:toxin biosynthetic process"/>
    <property type="evidence" value="ECO:0007669"/>
    <property type="project" value="InterPro"/>
</dbReference>
<keyword evidence="3 5" id="KW-1133">Transmembrane helix</keyword>
<dbReference type="AlphaFoldDB" id="B1XY53"/>
<sequence>MAGIGWIDLFVIVVGLLSVLLGVLRGLVLEVMSVIGWLIAWLVAQAWAAPVGLTVAWMPMSPVARQALGFVLCFVVVLFAWRLLAWLVSQVLKATPLAPVDRLLGGVFGVLRAVLIVLVLVTLAGLTPLARQPFWAESRSVAATVWLLEGIAPLLPKDWTTPVRGAGRG</sequence>
<feature type="transmembrane region" description="Helical" evidence="5">
    <location>
        <begin position="34"/>
        <end position="55"/>
    </location>
</feature>
<accession>B1XY53</accession>
<dbReference type="Proteomes" id="UP000001693">
    <property type="component" value="Chromosome"/>
</dbReference>
<dbReference type="EMBL" id="CP001013">
    <property type="protein sequence ID" value="ACB33954.1"/>
    <property type="molecule type" value="Genomic_DNA"/>
</dbReference>